<gene>
    <name evidence="2" type="ORF">HERI1096_LOCUS22974</name>
</gene>
<name>A0A7S3B219_9EUKA</name>
<sequence length="129" mass="13674">MGYVPAMDWSARGGVGLEGGFLLCALSALSFVSYRLFRRCRVTPPPPTSCAAERCGGTARDGIPLLVQTRQRGGHAPAGPGGVDVAVRAKRESKRYRQMGSRRRAHVELGGAGVERACTDIADEATSEV</sequence>
<evidence type="ECO:0000256" key="1">
    <source>
        <dbReference type="SAM" id="Phobius"/>
    </source>
</evidence>
<evidence type="ECO:0000313" key="2">
    <source>
        <dbReference type="EMBL" id="CAE0122273.1"/>
    </source>
</evidence>
<keyword evidence="1" id="KW-1133">Transmembrane helix</keyword>
<keyword evidence="1" id="KW-0472">Membrane</keyword>
<organism evidence="2">
    <name type="scientific">Haptolina ericina</name>
    <dbReference type="NCBI Taxonomy" id="156174"/>
    <lineage>
        <taxon>Eukaryota</taxon>
        <taxon>Haptista</taxon>
        <taxon>Haptophyta</taxon>
        <taxon>Prymnesiophyceae</taxon>
        <taxon>Prymnesiales</taxon>
        <taxon>Prymnesiaceae</taxon>
        <taxon>Haptolina</taxon>
    </lineage>
</organism>
<feature type="transmembrane region" description="Helical" evidence="1">
    <location>
        <begin position="20"/>
        <end position="37"/>
    </location>
</feature>
<accession>A0A7S3B219</accession>
<dbReference type="EMBL" id="HBHX01041393">
    <property type="protein sequence ID" value="CAE0122273.1"/>
    <property type="molecule type" value="Transcribed_RNA"/>
</dbReference>
<reference evidence="2" key="1">
    <citation type="submission" date="2021-01" db="EMBL/GenBank/DDBJ databases">
        <authorList>
            <person name="Corre E."/>
            <person name="Pelletier E."/>
            <person name="Niang G."/>
            <person name="Scheremetjew M."/>
            <person name="Finn R."/>
            <person name="Kale V."/>
            <person name="Holt S."/>
            <person name="Cochrane G."/>
            <person name="Meng A."/>
            <person name="Brown T."/>
            <person name="Cohen L."/>
        </authorList>
    </citation>
    <scope>NUCLEOTIDE SEQUENCE</scope>
    <source>
        <strain evidence="2">CCMP281</strain>
    </source>
</reference>
<protein>
    <submittedName>
        <fullName evidence="2">Uncharacterized protein</fullName>
    </submittedName>
</protein>
<keyword evidence="1" id="KW-0812">Transmembrane</keyword>
<dbReference type="AlphaFoldDB" id="A0A7S3B219"/>
<proteinExistence type="predicted"/>